<reference evidence="1 2" key="1">
    <citation type="submission" date="2024-11" db="EMBL/GenBank/DDBJ databases">
        <authorList>
            <person name="Heng Y.C."/>
            <person name="Lim A.C.H."/>
            <person name="Lee J.K.Y."/>
            <person name="Kittelmann S."/>
        </authorList>
    </citation>
    <scope>NUCLEOTIDE SEQUENCE [LARGE SCALE GENOMIC DNA]</scope>
    <source>
        <strain evidence="1 2">WILCCON 0269</strain>
    </source>
</reference>
<name>A0ABW8SH50_9CLOT</name>
<comment type="caution">
    <text evidence="1">The sequence shown here is derived from an EMBL/GenBank/DDBJ whole genome shotgun (WGS) entry which is preliminary data.</text>
</comment>
<dbReference type="EMBL" id="JBJHZX010000001">
    <property type="protein sequence ID" value="MFL0194190.1"/>
    <property type="molecule type" value="Genomic_DNA"/>
</dbReference>
<proteinExistence type="predicted"/>
<protein>
    <submittedName>
        <fullName evidence="1">Rha family transcriptional regulator</fullName>
    </submittedName>
</protein>
<dbReference type="InterPro" id="IPR014054">
    <property type="entry name" value="Phage_regulatory_Rha"/>
</dbReference>
<dbReference type="Proteomes" id="UP001623660">
    <property type="component" value="Unassembled WGS sequence"/>
</dbReference>
<dbReference type="Pfam" id="PF09669">
    <property type="entry name" value="Phage_pRha"/>
    <property type="match status" value="1"/>
</dbReference>
<sequence>MLNLNALIPEKITLSSREVALMVDKRHDHLIRDIETYMKQMEEANKTLTPNLGAVNEEPSILRNHINPKGYFIKSSYKDSTGKKNRCYKITKMGCDFIAHKMTGVKGTAFTAGYIKKFYEMESKLKLELQTKEDFKEMTAAIKQVKENPKPYNFSNEVNMINKIALGRTSKQFKIQNNILEKDNIGKYLSYEQLQLIDILQKLNASMILLQMDYEERKARLQDYRLKLAA</sequence>
<dbReference type="RefSeq" id="WP_406790305.1">
    <property type="nucleotide sequence ID" value="NZ_JBJHZX010000001.1"/>
</dbReference>
<organism evidence="1 2">
    <name type="scientific">Candidatus Clostridium eludens</name>
    <dbReference type="NCBI Taxonomy" id="3381663"/>
    <lineage>
        <taxon>Bacteria</taxon>
        <taxon>Bacillati</taxon>
        <taxon>Bacillota</taxon>
        <taxon>Clostridia</taxon>
        <taxon>Eubacteriales</taxon>
        <taxon>Clostridiaceae</taxon>
        <taxon>Clostridium</taxon>
    </lineage>
</organism>
<accession>A0ABW8SH50</accession>
<keyword evidence="2" id="KW-1185">Reference proteome</keyword>
<evidence type="ECO:0000313" key="2">
    <source>
        <dbReference type="Proteomes" id="UP001623660"/>
    </source>
</evidence>
<gene>
    <name evidence="1" type="ORF">ACJDU8_01090</name>
</gene>
<evidence type="ECO:0000313" key="1">
    <source>
        <dbReference type="EMBL" id="MFL0194190.1"/>
    </source>
</evidence>